<evidence type="ECO:0000256" key="3">
    <source>
        <dbReference type="ARBA" id="ARBA00012438"/>
    </source>
</evidence>
<name>A0ABW1EGU2_9BACT</name>
<keyword evidence="10 14" id="KW-1133">Transmembrane helix</keyword>
<keyword evidence="8" id="KW-0418">Kinase</keyword>
<evidence type="ECO:0000256" key="4">
    <source>
        <dbReference type="ARBA" id="ARBA00022553"/>
    </source>
</evidence>
<reference evidence="17" key="1">
    <citation type="journal article" date="2019" name="Int. J. Syst. Evol. Microbiol.">
        <title>The Global Catalogue of Microorganisms (GCM) 10K type strain sequencing project: providing services to taxonomists for standard genome sequencing and annotation.</title>
        <authorList>
            <consortium name="The Broad Institute Genomics Platform"/>
            <consortium name="The Broad Institute Genome Sequencing Center for Infectious Disease"/>
            <person name="Wu L."/>
            <person name="Ma J."/>
        </authorList>
    </citation>
    <scope>NUCLEOTIDE SEQUENCE [LARGE SCALE GENOMIC DNA]</scope>
    <source>
        <strain evidence="17">JCM 4087</strain>
    </source>
</reference>
<dbReference type="Gene3D" id="1.20.120.620">
    <property type="entry name" value="Backbone structure of the membrane domain of e. Coli histidine kinase receptor kdpd"/>
    <property type="match status" value="1"/>
</dbReference>
<dbReference type="InterPro" id="IPR036097">
    <property type="entry name" value="HisK_dim/P_sf"/>
</dbReference>
<dbReference type="Proteomes" id="UP001596091">
    <property type="component" value="Unassembled WGS sequence"/>
</dbReference>
<dbReference type="SUPFAM" id="SSF47384">
    <property type="entry name" value="Homodimeric domain of signal transducing histidine kinase"/>
    <property type="match status" value="1"/>
</dbReference>
<dbReference type="InterPro" id="IPR005467">
    <property type="entry name" value="His_kinase_dom"/>
</dbReference>
<evidence type="ECO:0000259" key="15">
    <source>
        <dbReference type="PROSITE" id="PS50109"/>
    </source>
</evidence>
<feature type="domain" description="Histidine kinase" evidence="15">
    <location>
        <begin position="272"/>
        <end position="490"/>
    </location>
</feature>
<dbReference type="GO" id="GO:0005524">
    <property type="term" value="F:ATP binding"/>
    <property type="evidence" value="ECO:0007669"/>
    <property type="project" value="UniProtKB-KW"/>
</dbReference>
<evidence type="ECO:0000256" key="8">
    <source>
        <dbReference type="ARBA" id="ARBA00022777"/>
    </source>
</evidence>
<feature type="compositionally biased region" description="Basic and acidic residues" evidence="13">
    <location>
        <begin position="492"/>
        <end position="501"/>
    </location>
</feature>
<dbReference type="Gene3D" id="3.30.565.10">
    <property type="entry name" value="Histidine kinase-like ATPase, C-terminal domain"/>
    <property type="match status" value="1"/>
</dbReference>
<dbReference type="EC" id="2.7.13.3" evidence="3"/>
<dbReference type="PROSITE" id="PS50109">
    <property type="entry name" value="HIS_KIN"/>
    <property type="match status" value="1"/>
</dbReference>
<dbReference type="SUPFAM" id="SSF55874">
    <property type="entry name" value="ATPase domain of HSP90 chaperone/DNA topoisomerase II/histidine kinase"/>
    <property type="match status" value="1"/>
</dbReference>
<dbReference type="SMART" id="SM00387">
    <property type="entry name" value="HATPase_c"/>
    <property type="match status" value="1"/>
</dbReference>
<evidence type="ECO:0000313" key="16">
    <source>
        <dbReference type="EMBL" id="MFC5863375.1"/>
    </source>
</evidence>
<dbReference type="InterPro" id="IPR003594">
    <property type="entry name" value="HATPase_dom"/>
</dbReference>
<dbReference type="InterPro" id="IPR052023">
    <property type="entry name" value="Histidine_kinase_KdpD"/>
</dbReference>
<evidence type="ECO:0000256" key="2">
    <source>
        <dbReference type="ARBA" id="ARBA00004141"/>
    </source>
</evidence>
<evidence type="ECO:0000256" key="12">
    <source>
        <dbReference type="ARBA" id="ARBA00023136"/>
    </source>
</evidence>
<dbReference type="RefSeq" id="WP_263341330.1">
    <property type="nucleotide sequence ID" value="NZ_JAGSYH010000007.1"/>
</dbReference>
<organism evidence="16 17">
    <name type="scientific">Acidicapsa dinghuensis</name>
    <dbReference type="NCBI Taxonomy" id="2218256"/>
    <lineage>
        <taxon>Bacteria</taxon>
        <taxon>Pseudomonadati</taxon>
        <taxon>Acidobacteriota</taxon>
        <taxon>Terriglobia</taxon>
        <taxon>Terriglobales</taxon>
        <taxon>Acidobacteriaceae</taxon>
        <taxon>Acidicapsa</taxon>
    </lineage>
</organism>
<keyword evidence="7" id="KW-0547">Nucleotide-binding</keyword>
<dbReference type="CDD" id="cd00075">
    <property type="entry name" value="HATPase"/>
    <property type="match status" value="1"/>
</dbReference>
<gene>
    <name evidence="16" type="ORF">ACFPT7_13810</name>
</gene>
<keyword evidence="9 16" id="KW-0067">ATP-binding</keyword>
<feature type="transmembrane region" description="Helical" evidence="14">
    <location>
        <begin position="41"/>
        <end position="74"/>
    </location>
</feature>
<dbReference type="Pfam" id="PF13493">
    <property type="entry name" value="DUF4118"/>
    <property type="match status" value="1"/>
</dbReference>
<sequence length="512" mass="56002">MQLNKFSKQRAVRNWLLASALIVALTGALIWLRADSTSAGILYLVTVVWAATVGGPIISIYLAIVTSLCFDFFFLVPLGTFALRGATAWLAMLVFMVACAIVNRVAEQARRQRRYSEERREHAERLYQLSQEMMLHEDAAGLVREIPRLVAQNFDLDGVLLYVRGQEPVHSSLPSSADEEDMRPLHVMLRQVSPGTEAASPLLYGYVASNLMFGLSSVGVLAWKPNRVSREVAALIASQAAIAITRAEAIEESSRLEAARATEKLRSALIDSMTHELRTPLTAIRAAATTLVEEKQLDDDVRTELATIVEEETERLDALIGEAMEVAEIESDGVRVRLEPMLAGAFLEQVLEGVRRQMGARLVTIDVQQPDKTVWFDPHVLGRVMKHLLENAARYTPSTSKIVLRSQRGQDRLDFVVQDDGPGIDGRDLPHIFEKFYRGRNGSGAAMSSVKGSGMGLAIVRALLSVHGGGIEAESAPGGSSFRLWVPLVERPPEDGTRRAEGSGLDAAPLGG</sequence>
<keyword evidence="5" id="KW-0808">Transferase</keyword>
<keyword evidence="6 14" id="KW-0812">Transmembrane</keyword>
<comment type="subcellular location">
    <subcellularLocation>
        <location evidence="2">Membrane</location>
        <topology evidence="2">Multi-pass membrane protein</topology>
    </subcellularLocation>
</comment>
<dbReference type="EMBL" id="JBHSPH010000004">
    <property type="protein sequence ID" value="MFC5863375.1"/>
    <property type="molecule type" value="Genomic_DNA"/>
</dbReference>
<evidence type="ECO:0000256" key="14">
    <source>
        <dbReference type="SAM" id="Phobius"/>
    </source>
</evidence>
<feature type="transmembrane region" description="Helical" evidence="14">
    <location>
        <begin position="15"/>
        <end position="34"/>
    </location>
</feature>
<accession>A0ABW1EGU2</accession>
<protein>
    <recommendedName>
        <fullName evidence="3">histidine kinase</fullName>
        <ecNumber evidence="3">2.7.13.3</ecNumber>
    </recommendedName>
</protein>
<dbReference type="CDD" id="cd00082">
    <property type="entry name" value="HisKA"/>
    <property type="match status" value="1"/>
</dbReference>
<keyword evidence="4" id="KW-0597">Phosphoprotein</keyword>
<dbReference type="InterPro" id="IPR025201">
    <property type="entry name" value="KdpD_TM"/>
</dbReference>
<feature type="transmembrane region" description="Helical" evidence="14">
    <location>
        <begin position="86"/>
        <end position="106"/>
    </location>
</feature>
<dbReference type="Gene3D" id="1.10.287.130">
    <property type="match status" value="1"/>
</dbReference>
<keyword evidence="11" id="KW-0902">Two-component regulatory system</keyword>
<evidence type="ECO:0000256" key="10">
    <source>
        <dbReference type="ARBA" id="ARBA00022989"/>
    </source>
</evidence>
<evidence type="ECO:0000256" key="11">
    <source>
        <dbReference type="ARBA" id="ARBA00023012"/>
    </source>
</evidence>
<dbReference type="Pfam" id="PF00512">
    <property type="entry name" value="HisKA"/>
    <property type="match status" value="1"/>
</dbReference>
<dbReference type="InterPro" id="IPR036890">
    <property type="entry name" value="HATPase_C_sf"/>
</dbReference>
<keyword evidence="12 14" id="KW-0472">Membrane</keyword>
<dbReference type="Pfam" id="PF02518">
    <property type="entry name" value="HATPase_c"/>
    <property type="match status" value="1"/>
</dbReference>
<evidence type="ECO:0000256" key="1">
    <source>
        <dbReference type="ARBA" id="ARBA00000085"/>
    </source>
</evidence>
<dbReference type="InterPro" id="IPR038318">
    <property type="entry name" value="KdpD_sf"/>
</dbReference>
<feature type="region of interest" description="Disordered" evidence="13">
    <location>
        <begin position="492"/>
        <end position="512"/>
    </location>
</feature>
<evidence type="ECO:0000256" key="7">
    <source>
        <dbReference type="ARBA" id="ARBA00022741"/>
    </source>
</evidence>
<dbReference type="SMART" id="SM00388">
    <property type="entry name" value="HisKA"/>
    <property type="match status" value="1"/>
</dbReference>
<dbReference type="InterPro" id="IPR003661">
    <property type="entry name" value="HisK_dim/P_dom"/>
</dbReference>
<evidence type="ECO:0000256" key="5">
    <source>
        <dbReference type="ARBA" id="ARBA00022679"/>
    </source>
</evidence>
<dbReference type="InterPro" id="IPR004358">
    <property type="entry name" value="Sig_transdc_His_kin-like_C"/>
</dbReference>
<keyword evidence="17" id="KW-1185">Reference proteome</keyword>
<comment type="caution">
    <text evidence="16">The sequence shown here is derived from an EMBL/GenBank/DDBJ whole genome shotgun (WGS) entry which is preliminary data.</text>
</comment>
<feature type="transmembrane region" description="Helical" evidence="14">
    <location>
        <begin position="203"/>
        <end position="223"/>
    </location>
</feature>
<proteinExistence type="predicted"/>
<evidence type="ECO:0000313" key="17">
    <source>
        <dbReference type="Proteomes" id="UP001596091"/>
    </source>
</evidence>
<evidence type="ECO:0000256" key="6">
    <source>
        <dbReference type="ARBA" id="ARBA00022692"/>
    </source>
</evidence>
<comment type="catalytic activity">
    <reaction evidence="1">
        <text>ATP + protein L-histidine = ADP + protein N-phospho-L-histidine.</text>
        <dbReference type="EC" id="2.7.13.3"/>
    </reaction>
</comment>
<evidence type="ECO:0000256" key="9">
    <source>
        <dbReference type="ARBA" id="ARBA00022840"/>
    </source>
</evidence>
<dbReference type="PANTHER" id="PTHR45569:SF1">
    <property type="entry name" value="SENSOR PROTEIN KDPD"/>
    <property type="match status" value="1"/>
</dbReference>
<evidence type="ECO:0000256" key="13">
    <source>
        <dbReference type="SAM" id="MobiDB-lite"/>
    </source>
</evidence>
<dbReference type="PRINTS" id="PR00344">
    <property type="entry name" value="BCTRLSENSOR"/>
</dbReference>
<dbReference type="PANTHER" id="PTHR45569">
    <property type="entry name" value="SENSOR PROTEIN KDPD"/>
    <property type="match status" value="1"/>
</dbReference>